<name>A0A0L9TUA3_PHAAN</name>
<protein>
    <recommendedName>
        <fullName evidence="5">Transmembrane protein</fullName>
    </recommendedName>
</protein>
<dbReference type="OMA" id="NTGMPYL"/>
<feature type="transmembrane region" description="Helical" evidence="2">
    <location>
        <begin position="163"/>
        <end position="188"/>
    </location>
</feature>
<dbReference type="PANTHER" id="PTHR34459:SF2">
    <property type="entry name" value="TRANSMEMBRANE PROTEIN"/>
    <property type="match status" value="1"/>
</dbReference>
<gene>
    <name evidence="3" type="ORF">LR48_Vigan02g022600</name>
</gene>
<feature type="region of interest" description="Disordered" evidence="1">
    <location>
        <begin position="29"/>
        <end position="77"/>
    </location>
</feature>
<dbReference type="STRING" id="3914.A0A0L9TUA3"/>
<evidence type="ECO:0000313" key="3">
    <source>
        <dbReference type="EMBL" id="KOM34076.1"/>
    </source>
</evidence>
<sequence length="231" mass="25439">MFVGAPPRGSRFEELNLFEVGFKKHRYCHPRQQSSSPTHHTPPPKLCDKNARNPKSPRFACRSDCGGSSRERGMGTREVYEEKLRRGNLDRDPTLNPGLGSPRCPRCLSLLNPNSERGEWTITPVLHDATAVAGLGIGAMLSVVHGFNTGLPYLLKAVKGPKWLPLVVGIPPLLIFSGISSAFGGYVLPKFTQLTVTSYYAASSASHYGISLVTRHIEENYSSKTQHLKRL</sequence>
<reference evidence="4" key="1">
    <citation type="journal article" date="2015" name="Proc. Natl. Acad. Sci. U.S.A.">
        <title>Genome sequencing of adzuki bean (Vigna angularis) provides insight into high starch and low fat accumulation and domestication.</title>
        <authorList>
            <person name="Yang K."/>
            <person name="Tian Z."/>
            <person name="Chen C."/>
            <person name="Luo L."/>
            <person name="Zhao B."/>
            <person name="Wang Z."/>
            <person name="Yu L."/>
            <person name="Li Y."/>
            <person name="Sun Y."/>
            <person name="Li W."/>
            <person name="Chen Y."/>
            <person name="Li Y."/>
            <person name="Zhang Y."/>
            <person name="Ai D."/>
            <person name="Zhao J."/>
            <person name="Shang C."/>
            <person name="Ma Y."/>
            <person name="Wu B."/>
            <person name="Wang M."/>
            <person name="Gao L."/>
            <person name="Sun D."/>
            <person name="Zhang P."/>
            <person name="Guo F."/>
            <person name="Wang W."/>
            <person name="Li Y."/>
            <person name="Wang J."/>
            <person name="Varshney R.K."/>
            <person name="Wang J."/>
            <person name="Ling H.Q."/>
            <person name="Wan P."/>
        </authorList>
    </citation>
    <scope>NUCLEOTIDE SEQUENCE</scope>
    <source>
        <strain evidence="4">cv. Jingnong 6</strain>
    </source>
</reference>
<evidence type="ECO:0000256" key="1">
    <source>
        <dbReference type="SAM" id="MobiDB-lite"/>
    </source>
</evidence>
<evidence type="ECO:0000256" key="2">
    <source>
        <dbReference type="SAM" id="Phobius"/>
    </source>
</evidence>
<dbReference type="AlphaFoldDB" id="A0A0L9TUA3"/>
<dbReference type="EMBL" id="CM003372">
    <property type="protein sequence ID" value="KOM34076.1"/>
    <property type="molecule type" value="Genomic_DNA"/>
</dbReference>
<organism evidence="3 4">
    <name type="scientific">Phaseolus angularis</name>
    <name type="common">Azuki bean</name>
    <name type="synonym">Vigna angularis</name>
    <dbReference type="NCBI Taxonomy" id="3914"/>
    <lineage>
        <taxon>Eukaryota</taxon>
        <taxon>Viridiplantae</taxon>
        <taxon>Streptophyta</taxon>
        <taxon>Embryophyta</taxon>
        <taxon>Tracheophyta</taxon>
        <taxon>Spermatophyta</taxon>
        <taxon>Magnoliopsida</taxon>
        <taxon>eudicotyledons</taxon>
        <taxon>Gunneridae</taxon>
        <taxon>Pentapetalae</taxon>
        <taxon>rosids</taxon>
        <taxon>fabids</taxon>
        <taxon>Fabales</taxon>
        <taxon>Fabaceae</taxon>
        <taxon>Papilionoideae</taxon>
        <taxon>50 kb inversion clade</taxon>
        <taxon>NPAAA clade</taxon>
        <taxon>indigoferoid/millettioid clade</taxon>
        <taxon>Phaseoleae</taxon>
        <taxon>Vigna</taxon>
    </lineage>
</organism>
<accession>A0A0L9TUA3</accession>
<evidence type="ECO:0008006" key="5">
    <source>
        <dbReference type="Google" id="ProtNLM"/>
    </source>
</evidence>
<dbReference type="PANTHER" id="PTHR34459">
    <property type="entry name" value="OS01G0264500 PROTEIN"/>
    <property type="match status" value="1"/>
</dbReference>
<dbReference type="Gramene" id="KOM34076">
    <property type="protein sequence ID" value="KOM34076"/>
    <property type="gene ID" value="LR48_Vigan02g022600"/>
</dbReference>
<keyword evidence="2" id="KW-0472">Membrane</keyword>
<keyword evidence="2" id="KW-1133">Transmembrane helix</keyword>
<keyword evidence="2" id="KW-0812">Transmembrane</keyword>
<proteinExistence type="predicted"/>
<dbReference type="Proteomes" id="UP000053144">
    <property type="component" value="Chromosome 2"/>
</dbReference>
<feature type="transmembrane region" description="Helical" evidence="2">
    <location>
        <begin position="125"/>
        <end position="143"/>
    </location>
</feature>
<evidence type="ECO:0000313" key="4">
    <source>
        <dbReference type="Proteomes" id="UP000053144"/>
    </source>
</evidence>